<dbReference type="KEGG" id="pbar:105427145"/>
<keyword evidence="1" id="KW-0175">Coiled coil</keyword>
<keyword evidence="2" id="KW-1185">Reference proteome</keyword>
<sequence length="199" mass="22997">MMIAKIIREELETFRRELKEMKRNVQEKTTGISGLGSYSAAVKNKKKESILIVQSLKEQESETTKKLVKEKVAIKKMEVGITKLRKGSKGSVILGCESEGEMEKLKDTVREKLGEDFKITEPKKIRPKIKVVNVGEEEIQLKDEILINTIKKQNTIDGREDEEFSIKIVKRIVEDDSLILEIDEMTHELMLRREKINIR</sequence>
<feature type="coiled-coil region" evidence="1">
    <location>
        <begin position="4"/>
        <end position="31"/>
    </location>
</feature>
<dbReference type="GeneID" id="105427145"/>
<dbReference type="Proteomes" id="UP000504615">
    <property type="component" value="Unplaced"/>
</dbReference>
<proteinExistence type="predicted"/>
<evidence type="ECO:0000256" key="1">
    <source>
        <dbReference type="SAM" id="Coils"/>
    </source>
</evidence>
<protein>
    <submittedName>
        <fullName evidence="3">Uncharacterized protein LOC105427145</fullName>
    </submittedName>
</protein>
<reference evidence="3" key="1">
    <citation type="submission" date="2025-08" db="UniProtKB">
        <authorList>
            <consortium name="RefSeq"/>
        </authorList>
    </citation>
    <scope>IDENTIFICATION</scope>
</reference>
<accession>A0A6I9W983</accession>
<organism evidence="2 3">
    <name type="scientific">Pogonomyrmex barbatus</name>
    <name type="common">red harvester ant</name>
    <dbReference type="NCBI Taxonomy" id="144034"/>
    <lineage>
        <taxon>Eukaryota</taxon>
        <taxon>Metazoa</taxon>
        <taxon>Ecdysozoa</taxon>
        <taxon>Arthropoda</taxon>
        <taxon>Hexapoda</taxon>
        <taxon>Insecta</taxon>
        <taxon>Pterygota</taxon>
        <taxon>Neoptera</taxon>
        <taxon>Endopterygota</taxon>
        <taxon>Hymenoptera</taxon>
        <taxon>Apocrita</taxon>
        <taxon>Aculeata</taxon>
        <taxon>Formicoidea</taxon>
        <taxon>Formicidae</taxon>
        <taxon>Myrmicinae</taxon>
        <taxon>Pogonomyrmex</taxon>
    </lineage>
</organism>
<gene>
    <name evidence="3" type="primary">LOC105427145</name>
</gene>
<evidence type="ECO:0000313" key="2">
    <source>
        <dbReference type="Proteomes" id="UP000504615"/>
    </source>
</evidence>
<dbReference type="RefSeq" id="XP_011637065.1">
    <property type="nucleotide sequence ID" value="XM_011638763.2"/>
</dbReference>
<dbReference type="AlphaFoldDB" id="A0A6I9W983"/>
<evidence type="ECO:0000313" key="3">
    <source>
        <dbReference type="RefSeq" id="XP_011637065.1"/>
    </source>
</evidence>
<name>A0A6I9W983_9HYME</name>
<dbReference type="OrthoDB" id="7554073at2759"/>